<evidence type="ECO:0000313" key="4">
    <source>
        <dbReference type="Proteomes" id="UP001189429"/>
    </source>
</evidence>
<dbReference type="Pfam" id="PF08241">
    <property type="entry name" value="Methyltransf_11"/>
    <property type="match status" value="1"/>
</dbReference>
<reference evidence="3" key="1">
    <citation type="submission" date="2023-10" db="EMBL/GenBank/DDBJ databases">
        <authorList>
            <person name="Chen Y."/>
            <person name="Shah S."/>
            <person name="Dougan E. K."/>
            <person name="Thang M."/>
            <person name="Chan C."/>
        </authorList>
    </citation>
    <scope>NUCLEOTIDE SEQUENCE [LARGE SCALE GENOMIC DNA]</scope>
</reference>
<sequence length="191" mass="20308">MMRGKDVLEVACARGGGARYLAEVAGPRSYVATDYLESNLEICRRTHSPLENLEFRLVDASEIGDIFPAASFDFVLCVQAVTHFQDARKFVFGASQVLRPGGGLLMCDTFQRDKLQASPLRRGVRAGGRRDGRHQPSGARRGPLPHAVGSPRPRGAAGAAAAAARPQASGASAVAVGLSYLRLVLRKPTAP</sequence>
<protein>
    <recommendedName>
        <fullName evidence="2">Methyltransferase type 11 domain-containing protein</fullName>
    </recommendedName>
</protein>
<dbReference type="PANTHER" id="PTHR43591">
    <property type="entry name" value="METHYLTRANSFERASE"/>
    <property type="match status" value="1"/>
</dbReference>
<dbReference type="InterPro" id="IPR029063">
    <property type="entry name" value="SAM-dependent_MTases_sf"/>
</dbReference>
<name>A0ABN9T8A5_9DINO</name>
<comment type="caution">
    <text evidence="3">The sequence shown here is derived from an EMBL/GenBank/DDBJ whole genome shotgun (WGS) entry which is preliminary data.</text>
</comment>
<dbReference type="Proteomes" id="UP001189429">
    <property type="component" value="Unassembled WGS sequence"/>
</dbReference>
<dbReference type="InterPro" id="IPR013216">
    <property type="entry name" value="Methyltransf_11"/>
</dbReference>
<evidence type="ECO:0000259" key="2">
    <source>
        <dbReference type="Pfam" id="PF08241"/>
    </source>
</evidence>
<dbReference type="SUPFAM" id="SSF53335">
    <property type="entry name" value="S-adenosyl-L-methionine-dependent methyltransferases"/>
    <property type="match status" value="1"/>
</dbReference>
<dbReference type="CDD" id="cd02440">
    <property type="entry name" value="AdoMet_MTases"/>
    <property type="match status" value="1"/>
</dbReference>
<keyword evidence="4" id="KW-1185">Reference proteome</keyword>
<proteinExistence type="predicted"/>
<accession>A0ABN9T8A5</accession>
<evidence type="ECO:0000313" key="3">
    <source>
        <dbReference type="EMBL" id="CAK0841225.1"/>
    </source>
</evidence>
<organism evidence="3 4">
    <name type="scientific">Prorocentrum cordatum</name>
    <dbReference type="NCBI Taxonomy" id="2364126"/>
    <lineage>
        <taxon>Eukaryota</taxon>
        <taxon>Sar</taxon>
        <taxon>Alveolata</taxon>
        <taxon>Dinophyceae</taxon>
        <taxon>Prorocentrales</taxon>
        <taxon>Prorocentraceae</taxon>
        <taxon>Prorocentrum</taxon>
    </lineage>
</organism>
<feature type="domain" description="Methyltransferase type 11" evidence="2">
    <location>
        <begin position="8"/>
        <end position="105"/>
    </location>
</feature>
<feature type="compositionally biased region" description="Low complexity" evidence="1">
    <location>
        <begin position="147"/>
        <end position="171"/>
    </location>
</feature>
<gene>
    <name evidence="3" type="ORF">PCOR1329_LOCUS36492</name>
</gene>
<evidence type="ECO:0000256" key="1">
    <source>
        <dbReference type="SAM" id="MobiDB-lite"/>
    </source>
</evidence>
<dbReference type="EMBL" id="CAUYUJ010014438">
    <property type="protein sequence ID" value="CAK0841225.1"/>
    <property type="molecule type" value="Genomic_DNA"/>
</dbReference>
<feature type="region of interest" description="Disordered" evidence="1">
    <location>
        <begin position="118"/>
        <end position="171"/>
    </location>
</feature>
<dbReference type="Gene3D" id="3.40.50.150">
    <property type="entry name" value="Vaccinia Virus protein VP39"/>
    <property type="match status" value="1"/>
</dbReference>